<dbReference type="InterPro" id="IPR011519">
    <property type="entry name" value="UnbV_ASPIC"/>
</dbReference>
<feature type="domain" description="ASPIC/UnbV" evidence="2">
    <location>
        <begin position="531"/>
        <end position="597"/>
    </location>
</feature>
<dbReference type="PROSITE" id="PS51257">
    <property type="entry name" value="PROKAR_LIPOPROTEIN"/>
    <property type="match status" value="1"/>
</dbReference>
<dbReference type="OrthoDB" id="1488345at2"/>
<evidence type="ECO:0000259" key="2">
    <source>
        <dbReference type="Pfam" id="PF07593"/>
    </source>
</evidence>
<dbReference type="InterPro" id="IPR013517">
    <property type="entry name" value="FG-GAP"/>
</dbReference>
<organism evidence="3 4">
    <name type="scientific">Siphonobacter aquaeclarae</name>
    <dbReference type="NCBI Taxonomy" id="563176"/>
    <lineage>
        <taxon>Bacteria</taxon>
        <taxon>Pseudomonadati</taxon>
        <taxon>Bacteroidota</taxon>
        <taxon>Cytophagia</taxon>
        <taxon>Cytophagales</taxon>
        <taxon>Cytophagaceae</taxon>
        <taxon>Siphonobacter</taxon>
    </lineage>
</organism>
<dbReference type="Pfam" id="PF07593">
    <property type="entry name" value="UnbV_ASPIC"/>
    <property type="match status" value="1"/>
</dbReference>
<dbReference type="RefSeq" id="WP_093207413.1">
    <property type="nucleotide sequence ID" value="NZ_FNGS01000008.1"/>
</dbReference>
<protein>
    <submittedName>
        <fullName evidence="3">FG-GAP repeat-containing protein</fullName>
    </submittedName>
</protein>
<dbReference type="InterPro" id="IPR028994">
    <property type="entry name" value="Integrin_alpha_N"/>
</dbReference>
<evidence type="ECO:0000313" key="3">
    <source>
        <dbReference type="EMBL" id="SDM71506.1"/>
    </source>
</evidence>
<accession>A0A1G9VHB6</accession>
<reference evidence="3 4" key="1">
    <citation type="submission" date="2016-10" db="EMBL/GenBank/DDBJ databases">
        <authorList>
            <person name="de Groot N.N."/>
        </authorList>
    </citation>
    <scope>NUCLEOTIDE SEQUENCE [LARGE SCALE GENOMIC DNA]</scope>
    <source>
        <strain evidence="3 4">DSM 21668</strain>
    </source>
</reference>
<dbReference type="Pfam" id="PF13517">
    <property type="entry name" value="FG-GAP_3"/>
    <property type="match status" value="6"/>
</dbReference>
<dbReference type="Gene3D" id="2.130.10.130">
    <property type="entry name" value="Integrin alpha, N-terminal"/>
    <property type="match status" value="5"/>
</dbReference>
<evidence type="ECO:0000313" key="4">
    <source>
        <dbReference type="Proteomes" id="UP000198901"/>
    </source>
</evidence>
<dbReference type="AlphaFoldDB" id="A0A1G9VHB6"/>
<dbReference type="PANTHER" id="PTHR16026:SF0">
    <property type="entry name" value="CARTILAGE ACIDIC PROTEIN 1"/>
    <property type="match status" value="1"/>
</dbReference>
<evidence type="ECO:0000256" key="1">
    <source>
        <dbReference type="ARBA" id="ARBA00022729"/>
    </source>
</evidence>
<name>A0A1G9VHB6_9BACT</name>
<sequence length="1100" mass="121667">MVRALSLLLAGSLLLSACQKKEKEQVQTGKEEEPLFSLLTPEQTQITFTNTLTEGLNTNILMYEYFYNGGGVAAGDLNGDGLDDLYFTANMTPNRLYLNRGNMRFEDITDASGAAGRPGPWKTGVTMADVNGDRLLDIYVCYSGSVAAENRTNQLFINQGADAKGIPHFREESEAYGLNHPATSTHAVFFDSDRDGDLDLFLLNHNPKSLPVLDEASTAAILKQEDASAGCRFFRNDKGKFKDITRQSGIQSVALSYGLGVNVADVNGDGWPDIYVGNDYTVPDFLYLNNRNGTFTNQIQQQLRHTSHFSMGNDIADINNDGYPDIYTLDMLPEDNRRQKLLMAPDNYEKFDLNLRSGFYYQYMRNMLHVNNGNGTFSEVGQLAGISNTDWSWAPLFADLDNDGWKDLFVTNGYPRDYTNQDFLKYMGDFMKNRQGNIHREDVLSLVQQIPASNLPNYVFRNNGDLTFTPKSWGLRQPVNSSGAVFSDLDNDGDLDLIVNNTNQPAAVYRNDAKAHYLAVRLEGEQHNSQGIGAKIRLRAKGQTQYLEQSPSRGYQSSVTPVLHFGLGTQALVDTLEITWPDGKTEVRYQVKADQTLVLKESAAKAAKSVFAPAAMAWYEAVASPVNYVPATSTLNDFKRQPLMVNPQSFAGPALAKADVNGDGREDVYVGGGNGKGGALYLQQAGGTFSKKTDFAPGADETAVLFFDANKDGFPDLYVAAGGYGDLLPDDARLQDKLYFNDGKGNFQPAALPPVKGAKGCVKAADINGDGAPDLFVGGKTVPGRYPESSPSYLLINDGKGHFTDLTDKLAPGLRQIGMVSDAAWLDLNRDKTPELLLVGEWMPLTVLGNQGGKWVDKTADYFPKSYKGWWNRLLVDDLNGDGRPDLIVGNQGTNTQCRVSENEPAELYVKDFDDNGAIDPILCFYIQGKSYPYVTRDELLDQLSIMRTRFPDYKSYAEATLTDIFTEEERKDTRKLEANCLHTMYFRQGADGKFSEQKLPLEAQMAPVMAMTVFDVDRDGRKDLLLAGNINRARLRFGNYDANYGVVLRGDGKGGFSYVPQHHSGFRIIGDVRNILTLNETLLLGINEKPLVAYRPAKK</sequence>
<dbReference type="STRING" id="563176.SAMN04488090_4110"/>
<dbReference type="InterPro" id="IPR027039">
    <property type="entry name" value="Crtac1"/>
</dbReference>
<dbReference type="Proteomes" id="UP000198901">
    <property type="component" value="Unassembled WGS sequence"/>
</dbReference>
<keyword evidence="1" id="KW-0732">Signal</keyword>
<keyword evidence="4" id="KW-1185">Reference proteome</keyword>
<dbReference type="SUPFAM" id="SSF69318">
    <property type="entry name" value="Integrin alpha N-terminal domain"/>
    <property type="match status" value="3"/>
</dbReference>
<gene>
    <name evidence="3" type="ORF">SAMN04488090_4110</name>
</gene>
<dbReference type="EMBL" id="FNGS01000008">
    <property type="protein sequence ID" value="SDM71506.1"/>
    <property type="molecule type" value="Genomic_DNA"/>
</dbReference>
<proteinExistence type="predicted"/>
<dbReference type="PANTHER" id="PTHR16026">
    <property type="entry name" value="CARTILAGE ACIDIC PROTEIN 1"/>
    <property type="match status" value="1"/>
</dbReference>